<dbReference type="InterPro" id="IPR014710">
    <property type="entry name" value="RmlC-like_jellyroll"/>
</dbReference>
<dbReference type="CDD" id="cd00038">
    <property type="entry name" value="CAP_ED"/>
    <property type="match status" value="1"/>
</dbReference>
<dbReference type="InterPro" id="IPR018488">
    <property type="entry name" value="cNMP-bd_CS"/>
</dbReference>
<comment type="caution">
    <text evidence="2">The sequence shown here is derived from an EMBL/GenBank/DDBJ whole genome shotgun (WGS) entry which is preliminary data.</text>
</comment>
<dbReference type="PROSITE" id="PS00889">
    <property type="entry name" value="CNMP_BINDING_2"/>
    <property type="match status" value="1"/>
</dbReference>
<dbReference type="EMBL" id="MFYX01000059">
    <property type="protein sequence ID" value="OGK05237.1"/>
    <property type="molecule type" value="Genomic_DNA"/>
</dbReference>
<dbReference type="InterPro" id="IPR000595">
    <property type="entry name" value="cNMP-bd_dom"/>
</dbReference>
<evidence type="ECO:0000313" key="3">
    <source>
        <dbReference type="Proteomes" id="UP000179243"/>
    </source>
</evidence>
<proteinExistence type="predicted"/>
<dbReference type="Gene3D" id="2.60.120.10">
    <property type="entry name" value="Jelly Rolls"/>
    <property type="match status" value="1"/>
</dbReference>
<accession>A0A1F7FFF4</accession>
<reference evidence="2 3" key="1">
    <citation type="journal article" date="2016" name="Nat. Commun.">
        <title>Thousands of microbial genomes shed light on interconnected biogeochemical processes in an aquifer system.</title>
        <authorList>
            <person name="Anantharaman K."/>
            <person name="Brown C.T."/>
            <person name="Hug L.A."/>
            <person name="Sharon I."/>
            <person name="Castelle C.J."/>
            <person name="Probst A.J."/>
            <person name="Thomas B.C."/>
            <person name="Singh A."/>
            <person name="Wilkins M.J."/>
            <person name="Karaoz U."/>
            <person name="Brodie E.L."/>
            <person name="Williams K.H."/>
            <person name="Hubbard S.S."/>
            <person name="Banfield J.F."/>
        </authorList>
    </citation>
    <scope>NUCLEOTIDE SEQUENCE [LARGE SCALE GENOMIC DNA]</scope>
</reference>
<dbReference type="PROSITE" id="PS50042">
    <property type="entry name" value="CNMP_BINDING_3"/>
    <property type="match status" value="1"/>
</dbReference>
<feature type="domain" description="Cyclic nucleotide-binding" evidence="1">
    <location>
        <begin position="1"/>
        <end position="96"/>
    </location>
</feature>
<protein>
    <recommendedName>
        <fullName evidence="1">Cyclic nucleotide-binding domain-containing protein</fullName>
    </recommendedName>
</protein>
<dbReference type="SMART" id="SM00100">
    <property type="entry name" value="cNMP"/>
    <property type="match status" value="1"/>
</dbReference>
<evidence type="ECO:0000259" key="1">
    <source>
        <dbReference type="PROSITE" id="PS50042"/>
    </source>
</evidence>
<name>A0A1F7FFF4_UNCRA</name>
<dbReference type="PANTHER" id="PTHR47823">
    <property type="entry name" value="ION_TRANS DOMAIN-CONTAINING PROTEIN"/>
    <property type="match status" value="1"/>
</dbReference>
<dbReference type="SUPFAM" id="SSF51206">
    <property type="entry name" value="cAMP-binding domain-like"/>
    <property type="match status" value="1"/>
</dbReference>
<evidence type="ECO:0000313" key="2">
    <source>
        <dbReference type="EMBL" id="OGK05237.1"/>
    </source>
</evidence>
<dbReference type="Pfam" id="PF00027">
    <property type="entry name" value="cNMP_binding"/>
    <property type="match status" value="1"/>
</dbReference>
<dbReference type="PANTHER" id="PTHR47823:SF9">
    <property type="entry name" value="CHROMOSOME UNDETERMINED SCAFFOLD_10, WHOLE GENOME SHOTGUN SEQUENCE"/>
    <property type="match status" value="1"/>
</dbReference>
<dbReference type="AlphaFoldDB" id="A0A1F7FFF4"/>
<sequence>MIFIVMNETKLDKTLSFPERTVIFRENDFSKDIYIIQKGLVNLYKKVGSKNILLYEVGAGGMFGEMSIIDNGPRSATAVAIKETKAIQITAADFRETTKNIPDWFMGIARVLAQRLRATDKKLNLNVPAANEANVCAILIYLLNGAENSIEGIKVQDAEQRILELLSISIGELSEILENLGKKGIVNLKREMIGTDAIFKMEDYLEKLRKSLTASVII</sequence>
<dbReference type="InterPro" id="IPR018490">
    <property type="entry name" value="cNMP-bd_dom_sf"/>
</dbReference>
<organism evidence="2 3">
    <name type="scientific">Candidatus Raymondbacteria bacterium RIFOXYD12_FULL_49_13</name>
    <dbReference type="NCBI Taxonomy" id="1817890"/>
    <lineage>
        <taxon>Bacteria</taxon>
        <taxon>Raymondiibacteriota</taxon>
    </lineage>
</organism>
<dbReference type="Proteomes" id="UP000179243">
    <property type="component" value="Unassembled WGS sequence"/>
</dbReference>
<gene>
    <name evidence="2" type="ORF">A2519_10405</name>
</gene>